<keyword evidence="1" id="KW-0472">Membrane</keyword>
<evidence type="ECO:0008006" key="4">
    <source>
        <dbReference type="Google" id="ProtNLM"/>
    </source>
</evidence>
<evidence type="ECO:0000256" key="1">
    <source>
        <dbReference type="SAM" id="Phobius"/>
    </source>
</evidence>
<comment type="caution">
    <text evidence="2">The sequence shown here is derived from an EMBL/GenBank/DDBJ whole genome shotgun (WGS) entry which is preliminary data.</text>
</comment>
<sequence length="88" mass="9495">MLWHEWWVWAAGAIGLVILEIFLPGFVFLGFAAGAAVVALLTLIGPSIGLPALLVIFGAVSVIAWLIMRRAFGVRAGQSKSFDRDINE</sequence>
<feature type="transmembrane region" description="Helical" evidence="1">
    <location>
        <begin position="6"/>
        <end position="23"/>
    </location>
</feature>
<reference evidence="2 3" key="1">
    <citation type="submission" date="2015-09" db="EMBL/GenBank/DDBJ databases">
        <title>Draft genome sequence of Aliiroseovarius crassostreae CV919-312TSm, the causative agent of Roseovarius Oyster Disease (formerly Juvenile Oyster Disease).</title>
        <authorList>
            <person name="Kessner L."/>
            <person name="Spinard E."/>
            <person name="Nelson D."/>
        </authorList>
    </citation>
    <scope>NUCLEOTIDE SEQUENCE [LARGE SCALE GENOMIC DNA]</scope>
    <source>
        <strain evidence="2 3">CV919-312</strain>
    </source>
</reference>
<organism evidence="2 3">
    <name type="scientific">Aliiroseovarius crassostreae</name>
    <dbReference type="NCBI Taxonomy" id="154981"/>
    <lineage>
        <taxon>Bacteria</taxon>
        <taxon>Pseudomonadati</taxon>
        <taxon>Pseudomonadota</taxon>
        <taxon>Alphaproteobacteria</taxon>
        <taxon>Rhodobacterales</taxon>
        <taxon>Paracoccaceae</taxon>
        <taxon>Aliiroseovarius</taxon>
    </lineage>
</organism>
<dbReference type="RefSeq" id="WP_055192724.1">
    <property type="nucleotide sequence ID" value="NZ_FPBS01000003.1"/>
</dbReference>
<dbReference type="EMBL" id="LKBA01000024">
    <property type="protein sequence ID" value="KPN61690.1"/>
    <property type="molecule type" value="Genomic_DNA"/>
</dbReference>
<keyword evidence="3" id="KW-1185">Reference proteome</keyword>
<accession>A0A0P7KDX5</accession>
<keyword evidence="1" id="KW-0812">Transmembrane</keyword>
<dbReference type="Proteomes" id="UP000050471">
    <property type="component" value="Unassembled WGS sequence"/>
</dbReference>
<dbReference type="AlphaFoldDB" id="A0A0P7KDX5"/>
<evidence type="ECO:0000313" key="2">
    <source>
        <dbReference type="EMBL" id="KPN61690.1"/>
    </source>
</evidence>
<name>A0A0P7KDX5_9RHOB</name>
<evidence type="ECO:0000313" key="3">
    <source>
        <dbReference type="Proteomes" id="UP000050471"/>
    </source>
</evidence>
<feature type="transmembrane region" description="Helical" evidence="1">
    <location>
        <begin position="50"/>
        <end position="68"/>
    </location>
</feature>
<keyword evidence="1" id="KW-1133">Transmembrane helix</keyword>
<protein>
    <recommendedName>
        <fullName evidence="4">NfeD-like C-terminal domain-containing protein</fullName>
    </recommendedName>
</protein>
<gene>
    <name evidence="2" type="ORF">AKJ29_03455</name>
</gene>
<dbReference type="STRING" id="154981.AKJ29_03455"/>
<proteinExistence type="predicted"/>